<dbReference type="Gene3D" id="3.90.226.10">
    <property type="entry name" value="2-enoyl-CoA Hydratase, Chain A, domain 1"/>
    <property type="match status" value="1"/>
</dbReference>
<sequence>MTHENTHPVPQVADSIAARLGGQVVALDLSRSQAQLRQTWPVPGASIEQPAEASAGPVDVPRGERYGVSRRVAVMPIRGILTPDSAILEKYLGWATYQGIDAACAEIAANDDVAAIVIDMNSPGGLVLGLEGAARSIADLAAVKPVHVLVNPMAASAAYYLASQGSDITMTPGSEAGSIGTTRMSAWPVQPDVWGEQWGIHLSSHARAKNPDPTTDTGLTEIQRGLDEAEAQFLDAVARGRGIDRGALTSRLSVTGDEADGGAMFRAADAIGRGLADAEEARRGFYERVFSIYAPSPTGGGSRAMARTAKARAAMAQAISNT</sequence>
<protein>
    <submittedName>
        <fullName evidence="3">Protease 4</fullName>
        <ecNumber evidence="3">3.4.21.-</ecNumber>
    </submittedName>
</protein>
<dbReference type="SUPFAM" id="SSF52096">
    <property type="entry name" value="ClpP/crotonase"/>
    <property type="match status" value="1"/>
</dbReference>
<evidence type="ECO:0000256" key="1">
    <source>
        <dbReference type="ARBA" id="ARBA00008683"/>
    </source>
</evidence>
<organism evidence="3 4">
    <name type="scientific">Thalassovita gelatinovora</name>
    <name type="common">Thalassobius gelatinovorus</name>
    <dbReference type="NCBI Taxonomy" id="53501"/>
    <lineage>
        <taxon>Bacteria</taxon>
        <taxon>Pseudomonadati</taxon>
        <taxon>Pseudomonadota</taxon>
        <taxon>Alphaproteobacteria</taxon>
        <taxon>Rhodobacterales</taxon>
        <taxon>Roseobacteraceae</taxon>
        <taxon>Thalassovita</taxon>
    </lineage>
</organism>
<proteinExistence type="inferred from homology"/>
<gene>
    <name evidence="3" type="primary">sppA</name>
    <name evidence="3" type="ORF">TG4357_03734</name>
</gene>
<dbReference type="EMBL" id="CYSA01000028">
    <property type="protein sequence ID" value="CUH68679.1"/>
    <property type="molecule type" value="Genomic_DNA"/>
</dbReference>
<dbReference type="InterPro" id="IPR002142">
    <property type="entry name" value="Peptidase_S49"/>
</dbReference>
<name>A0A0P1FKK8_THAGE</name>
<evidence type="ECO:0000313" key="4">
    <source>
        <dbReference type="Proteomes" id="UP000051587"/>
    </source>
</evidence>
<dbReference type="PANTHER" id="PTHR42987">
    <property type="entry name" value="PEPTIDASE S49"/>
    <property type="match status" value="1"/>
</dbReference>
<keyword evidence="4" id="KW-1185">Reference proteome</keyword>
<dbReference type="GO" id="GO:0006508">
    <property type="term" value="P:proteolysis"/>
    <property type="evidence" value="ECO:0007669"/>
    <property type="project" value="UniProtKB-KW"/>
</dbReference>
<dbReference type="CDD" id="cd07022">
    <property type="entry name" value="S49_Sppa_36K_type"/>
    <property type="match status" value="1"/>
</dbReference>
<feature type="domain" description="Peptidase S49" evidence="2">
    <location>
        <begin position="140"/>
        <end position="278"/>
    </location>
</feature>
<keyword evidence="3" id="KW-0645">Protease</keyword>
<dbReference type="GO" id="GO:0008233">
    <property type="term" value="F:peptidase activity"/>
    <property type="evidence" value="ECO:0007669"/>
    <property type="project" value="UniProtKB-KW"/>
</dbReference>
<dbReference type="InterPro" id="IPR029045">
    <property type="entry name" value="ClpP/crotonase-like_dom_sf"/>
</dbReference>
<dbReference type="EC" id="3.4.21.-" evidence="3"/>
<dbReference type="OrthoDB" id="266140at2"/>
<dbReference type="RefSeq" id="WP_058264392.1">
    <property type="nucleotide sequence ID" value="NZ_CP051181.1"/>
</dbReference>
<evidence type="ECO:0000313" key="3">
    <source>
        <dbReference type="EMBL" id="CUH68679.1"/>
    </source>
</evidence>
<accession>A0A0P1FKK8</accession>
<dbReference type="Pfam" id="PF01343">
    <property type="entry name" value="Peptidase_S49"/>
    <property type="match status" value="1"/>
</dbReference>
<dbReference type="Proteomes" id="UP000051587">
    <property type="component" value="Unassembled WGS sequence"/>
</dbReference>
<dbReference type="InterPro" id="IPR033855">
    <property type="entry name" value="Protein_C"/>
</dbReference>
<reference evidence="3 4" key="1">
    <citation type="submission" date="2015-09" db="EMBL/GenBank/DDBJ databases">
        <authorList>
            <consortium name="Swine Surveillance"/>
        </authorList>
    </citation>
    <scope>NUCLEOTIDE SEQUENCE [LARGE SCALE GENOMIC DNA]</scope>
    <source>
        <strain evidence="3 4">CECT 4357</strain>
    </source>
</reference>
<dbReference type="PANTHER" id="PTHR42987:SF4">
    <property type="entry name" value="PROTEASE SOHB-RELATED"/>
    <property type="match status" value="1"/>
</dbReference>
<evidence type="ECO:0000259" key="2">
    <source>
        <dbReference type="Pfam" id="PF01343"/>
    </source>
</evidence>
<dbReference type="AlphaFoldDB" id="A0A0P1FKK8"/>
<dbReference type="STRING" id="53501.SAMN04488043_106195"/>
<keyword evidence="3" id="KW-0378">Hydrolase</keyword>
<comment type="similarity">
    <text evidence="1">Belongs to the peptidase S49 family.</text>
</comment>